<comment type="caution">
    <text evidence="1">The sequence shown here is derived from an EMBL/GenBank/DDBJ whole genome shotgun (WGS) entry which is preliminary data.</text>
</comment>
<name>A0ACC2JYA1_9PEZI</name>
<dbReference type="EMBL" id="JAPUUL010000122">
    <property type="protein sequence ID" value="KAJ8132486.1"/>
    <property type="molecule type" value="Genomic_DNA"/>
</dbReference>
<evidence type="ECO:0000313" key="1">
    <source>
        <dbReference type="EMBL" id="KAJ8132486.1"/>
    </source>
</evidence>
<proteinExistence type="predicted"/>
<reference evidence="1" key="1">
    <citation type="submission" date="2022-12" db="EMBL/GenBank/DDBJ databases">
        <title>Genome Sequence of Lasiodiplodia mahajangana.</title>
        <authorList>
            <person name="Buettner E."/>
        </authorList>
    </citation>
    <scope>NUCLEOTIDE SEQUENCE</scope>
    <source>
        <strain evidence="1">VT137</strain>
    </source>
</reference>
<gene>
    <name evidence="1" type="ORF">O1611_g1134</name>
</gene>
<accession>A0ACC2JYA1</accession>
<evidence type="ECO:0000313" key="2">
    <source>
        <dbReference type="Proteomes" id="UP001153332"/>
    </source>
</evidence>
<sequence length="184" mass="20299">MCPRIAKSDQGTYIVAGKKMVFQLGGLTFADPKAQRDAQTHPLSLYRRVVHAPGPDMKRFQEIDFKEQEQRLHGDATSLEKGSKLHLDTKQTLSESVASLYIIVLADVFVSVPSNNKTRAVVSPFAKIESSVESRLTGVDSANLSQGGRDEARLYIMGVDGGSNQSSNQRTALRRKEYQKEASN</sequence>
<keyword evidence="2" id="KW-1185">Reference proteome</keyword>
<dbReference type="Proteomes" id="UP001153332">
    <property type="component" value="Unassembled WGS sequence"/>
</dbReference>
<organism evidence="1 2">
    <name type="scientific">Lasiodiplodia mahajangana</name>
    <dbReference type="NCBI Taxonomy" id="1108764"/>
    <lineage>
        <taxon>Eukaryota</taxon>
        <taxon>Fungi</taxon>
        <taxon>Dikarya</taxon>
        <taxon>Ascomycota</taxon>
        <taxon>Pezizomycotina</taxon>
        <taxon>Dothideomycetes</taxon>
        <taxon>Dothideomycetes incertae sedis</taxon>
        <taxon>Botryosphaeriales</taxon>
        <taxon>Botryosphaeriaceae</taxon>
        <taxon>Lasiodiplodia</taxon>
    </lineage>
</organism>
<protein>
    <submittedName>
        <fullName evidence="1">Uncharacterized protein</fullName>
    </submittedName>
</protein>